<protein>
    <submittedName>
        <fullName evidence="1">Uncharacterized protein</fullName>
    </submittedName>
</protein>
<dbReference type="STRING" id="1470200.PL75_05040"/>
<name>A0A0J1C431_9NEIS</name>
<evidence type="ECO:0000313" key="2">
    <source>
        <dbReference type="Proteomes" id="UP000036027"/>
    </source>
</evidence>
<organism evidence="1 2">
    <name type="scientific">Neisseria arctica</name>
    <dbReference type="NCBI Taxonomy" id="1470200"/>
    <lineage>
        <taxon>Bacteria</taxon>
        <taxon>Pseudomonadati</taxon>
        <taxon>Pseudomonadota</taxon>
        <taxon>Betaproteobacteria</taxon>
        <taxon>Neisseriales</taxon>
        <taxon>Neisseriaceae</taxon>
        <taxon>Neisseria</taxon>
    </lineage>
</organism>
<comment type="caution">
    <text evidence="1">The sequence shown here is derived from an EMBL/GenBank/DDBJ whole genome shotgun (WGS) entry which is preliminary data.</text>
</comment>
<dbReference type="OrthoDB" id="5295974at2"/>
<proteinExistence type="predicted"/>
<keyword evidence="2" id="KW-1185">Reference proteome</keyword>
<accession>A0A0J1C431</accession>
<dbReference type="RefSeq" id="WP_047760835.1">
    <property type="nucleotide sequence ID" value="NZ_CP091510.1"/>
</dbReference>
<dbReference type="AlphaFoldDB" id="A0A0J1C431"/>
<dbReference type="EMBL" id="JTDO01000006">
    <property type="protein sequence ID" value="KLT73043.1"/>
    <property type="molecule type" value="Genomic_DNA"/>
</dbReference>
<sequence>MHLTLALPALCRDGLENAGGLDLPALNSLLRFGKFTAHSALPSEFYAKYLWRGSLLTAAKQSLGLDVGQAAVFASPVWQQMGMHHMDMLGGGAVGISEAESAELIADLNAFYQADGWCFYALRPDWWLLTLPQEPDWCVAPLPDALGQNDGTVRAEGKDAAQWLQMQTEMQMLLHNHALNNVRAREGLPAINGVWLWQDLAGALPPEYPLLGSDSMWAQFYPGQRLDAPYDLQAWFAYLDEQPVAASHSVLFLDDLSAMRDTGDIWSYQNLLLEWEQRFFAPAYAALQTGRLKSLQIATDGVYGGVLSVAAKPGWAFWKRKKIFSGRLD</sequence>
<gene>
    <name evidence="1" type="ORF">PL75_05040</name>
</gene>
<dbReference type="Proteomes" id="UP000036027">
    <property type="component" value="Unassembled WGS sequence"/>
</dbReference>
<dbReference type="PATRIC" id="fig|1470200.3.peg.2176"/>
<evidence type="ECO:0000313" key="1">
    <source>
        <dbReference type="EMBL" id="KLT73043.1"/>
    </source>
</evidence>
<reference evidence="1 2" key="1">
    <citation type="submission" date="2014-11" db="EMBL/GenBank/DDBJ databases">
        <title>Genome of a novel goose pathogen.</title>
        <authorList>
            <person name="Hansen C.M."/>
            <person name="Hueffer K."/>
            <person name="Choi S.C."/>
        </authorList>
    </citation>
    <scope>NUCLEOTIDE SEQUENCE [LARGE SCALE GENOMIC DNA]</scope>
    <source>
        <strain evidence="1 2">KH1503</strain>
    </source>
</reference>